<dbReference type="PANTHER" id="PTHR31407:SF15">
    <property type="entry name" value="PSBP DOMAIN-CONTAINING PROTEIN 1, CHLOROPLASTIC"/>
    <property type="match status" value="1"/>
</dbReference>
<evidence type="ECO:0000259" key="1">
    <source>
        <dbReference type="Pfam" id="PF01789"/>
    </source>
</evidence>
<dbReference type="GO" id="GO:0009654">
    <property type="term" value="C:photosystem II oxygen evolving complex"/>
    <property type="evidence" value="ECO:0007669"/>
    <property type="project" value="InterPro"/>
</dbReference>
<reference evidence="3" key="1">
    <citation type="submission" date="2021-01" db="EMBL/GenBank/DDBJ databases">
        <authorList>
            <person name="Corre E."/>
            <person name="Pelletier E."/>
            <person name="Niang G."/>
            <person name="Scheremetjew M."/>
            <person name="Finn R."/>
            <person name="Kale V."/>
            <person name="Holt S."/>
            <person name="Cochrane G."/>
            <person name="Meng A."/>
            <person name="Brown T."/>
            <person name="Cohen L."/>
        </authorList>
    </citation>
    <scope>NUCLEOTIDE SEQUENCE</scope>
    <source>
        <strain evidence="3">RCC2335</strain>
    </source>
</reference>
<evidence type="ECO:0000313" key="2">
    <source>
        <dbReference type="EMBL" id="CAD9721686.1"/>
    </source>
</evidence>
<dbReference type="InterPro" id="IPR016123">
    <property type="entry name" value="Mog1/PsbP_a/b/a-sand"/>
</dbReference>
<dbReference type="SUPFAM" id="SSF55724">
    <property type="entry name" value="Mog1p/PsbP-like"/>
    <property type="match status" value="1"/>
</dbReference>
<dbReference type="Pfam" id="PF01789">
    <property type="entry name" value="PsbP"/>
    <property type="match status" value="1"/>
</dbReference>
<feature type="domain" description="PsbP C-terminal" evidence="1">
    <location>
        <begin position="137"/>
        <end position="311"/>
    </location>
</feature>
<proteinExistence type="predicted"/>
<dbReference type="InterPro" id="IPR002683">
    <property type="entry name" value="PsbP_C"/>
</dbReference>
<dbReference type="EMBL" id="HBHM01001266">
    <property type="protein sequence ID" value="CAD9721686.1"/>
    <property type="molecule type" value="Transcribed_RNA"/>
</dbReference>
<dbReference type="GO" id="GO:0015979">
    <property type="term" value="P:photosynthesis"/>
    <property type="evidence" value="ECO:0007669"/>
    <property type="project" value="InterPro"/>
</dbReference>
<gene>
    <name evidence="2" type="ORF">CROS1312_LOCUS954</name>
    <name evidence="3" type="ORF">CROS1312_LOCUS955</name>
</gene>
<accession>A0A7S2T963</accession>
<evidence type="ECO:0000313" key="3">
    <source>
        <dbReference type="EMBL" id="CAD9721687.1"/>
    </source>
</evidence>
<sequence>MMEILAKTRKMAPVVLLSSSITRCPAAASSRRVWSVRARNSSDAAPCASDAADERWGLGRREALGRVARTGIATTLGAALLDLEEGAGWSRAEDGITLEDAVPNEALVAQQVAEGADQPPAEDFVTRTAEPDDWYGFEDIYDDYFVLIPPEWNVVTTSGADMFYRNTLNVEQNMFVALSSKSFSKFKSLPEDFGTPQQCAEAYLQKYMGEFTSTRLGIQRNGRVVAAAQRTSASDGDRQFYDFLINIDSYAARNQYGITSSERVQSKEWDRYFLTTIGIQGDRLCELRLQCSKDDYEKDREELLHILHSFQLHANSDFPAAVPDNLRGKKKSRA</sequence>
<dbReference type="GO" id="GO:0019898">
    <property type="term" value="C:extrinsic component of membrane"/>
    <property type="evidence" value="ECO:0007669"/>
    <property type="project" value="InterPro"/>
</dbReference>
<dbReference type="EMBL" id="HBHM01001267">
    <property type="protein sequence ID" value="CAD9721687.1"/>
    <property type="molecule type" value="Transcribed_RNA"/>
</dbReference>
<dbReference type="Gene3D" id="3.40.1000.10">
    <property type="entry name" value="Mog1/PsbP, alpha/beta/alpha sandwich"/>
    <property type="match status" value="1"/>
</dbReference>
<name>A0A7S2T963_9CHLO</name>
<protein>
    <recommendedName>
        <fullName evidence="1">PsbP C-terminal domain-containing protein</fullName>
    </recommendedName>
</protein>
<dbReference type="AlphaFoldDB" id="A0A7S2T963"/>
<dbReference type="PANTHER" id="PTHR31407">
    <property type="match status" value="1"/>
</dbReference>
<dbReference type="GO" id="GO:0005509">
    <property type="term" value="F:calcium ion binding"/>
    <property type="evidence" value="ECO:0007669"/>
    <property type="project" value="InterPro"/>
</dbReference>
<organism evidence="3">
    <name type="scientific">Chloropicon roscoffensis</name>
    <dbReference type="NCBI Taxonomy" id="1461544"/>
    <lineage>
        <taxon>Eukaryota</taxon>
        <taxon>Viridiplantae</taxon>
        <taxon>Chlorophyta</taxon>
        <taxon>Chloropicophyceae</taxon>
        <taxon>Chloropicales</taxon>
        <taxon>Chloropicaceae</taxon>
        <taxon>Chloropicon</taxon>
    </lineage>
</organism>